<keyword evidence="2 5" id="KW-0812">Transmembrane</keyword>
<dbReference type="Proteomes" id="UP000238565">
    <property type="component" value="Unassembled WGS sequence"/>
</dbReference>
<dbReference type="AlphaFoldDB" id="A0A2S7I3R7"/>
<evidence type="ECO:0000256" key="1">
    <source>
        <dbReference type="ARBA" id="ARBA00004141"/>
    </source>
</evidence>
<evidence type="ECO:0000256" key="2">
    <source>
        <dbReference type="ARBA" id="ARBA00022692"/>
    </source>
</evidence>
<organism evidence="6 7">
    <name type="scientific">Cloacibacterium normanense</name>
    <dbReference type="NCBI Taxonomy" id="237258"/>
    <lineage>
        <taxon>Bacteria</taxon>
        <taxon>Pseudomonadati</taxon>
        <taxon>Bacteroidota</taxon>
        <taxon>Flavobacteriia</taxon>
        <taxon>Flavobacteriales</taxon>
        <taxon>Weeksellaceae</taxon>
    </lineage>
</organism>
<evidence type="ECO:0000256" key="5">
    <source>
        <dbReference type="SAM" id="Phobius"/>
    </source>
</evidence>
<dbReference type="Pfam" id="PF07681">
    <property type="entry name" value="DoxX"/>
    <property type="match status" value="1"/>
</dbReference>
<comment type="subcellular location">
    <subcellularLocation>
        <location evidence="1">Membrane</location>
        <topology evidence="1">Multi-pass membrane protein</topology>
    </subcellularLocation>
</comment>
<protein>
    <submittedName>
        <fullName evidence="6">DoxX family protein</fullName>
    </submittedName>
</protein>
<gene>
    <name evidence="6" type="ORF">C3729_09390</name>
</gene>
<comment type="caution">
    <text evidence="6">The sequence shown here is derived from an EMBL/GenBank/DDBJ whole genome shotgun (WGS) entry which is preliminary data.</text>
</comment>
<reference evidence="6 7" key="1">
    <citation type="submission" date="2018-02" db="EMBL/GenBank/DDBJ databases">
        <title>Draft genome sequence of bacterial isolates from marine environment.</title>
        <authorList>
            <person name="Singh S.K."/>
            <person name="Hill R."/>
            <person name="Major S."/>
            <person name="Cai H."/>
            <person name="Li Y."/>
        </authorList>
    </citation>
    <scope>NUCLEOTIDE SEQUENCE [LARGE SCALE GENOMIC DNA]</scope>
    <source>
        <strain evidence="6 7">IMET F</strain>
    </source>
</reference>
<name>A0A2S7I3R7_9FLAO</name>
<evidence type="ECO:0000313" key="6">
    <source>
        <dbReference type="EMBL" id="PPZ91217.1"/>
    </source>
</evidence>
<keyword evidence="3 5" id="KW-1133">Transmembrane helix</keyword>
<feature type="transmembrane region" description="Helical" evidence="5">
    <location>
        <begin position="7"/>
        <end position="27"/>
    </location>
</feature>
<feature type="transmembrane region" description="Helical" evidence="5">
    <location>
        <begin position="96"/>
        <end position="112"/>
    </location>
</feature>
<evidence type="ECO:0000256" key="4">
    <source>
        <dbReference type="ARBA" id="ARBA00023136"/>
    </source>
</evidence>
<dbReference type="InterPro" id="IPR032808">
    <property type="entry name" value="DoxX"/>
</dbReference>
<accession>A0A2S7I3R7</accession>
<dbReference type="RefSeq" id="WP_104793898.1">
    <property type="nucleotide sequence ID" value="NZ_JAYSFO010000003.1"/>
</dbReference>
<proteinExistence type="predicted"/>
<feature type="transmembrane region" description="Helical" evidence="5">
    <location>
        <begin position="47"/>
        <end position="66"/>
    </location>
</feature>
<feature type="transmembrane region" description="Helical" evidence="5">
    <location>
        <begin position="73"/>
        <end position="90"/>
    </location>
</feature>
<evidence type="ECO:0000256" key="3">
    <source>
        <dbReference type="ARBA" id="ARBA00022989"/>
    </source>
</evidence>
<sequence>MKTVYNILCILFGVGMIIFGANKFFNFMPTPKLTPEQLEMFNAFGKIGWLMPLIAITEIVGGLLVLLPKTRAVGALVMLPIIIGILAHHFHHDPSGIVPGLVFAVILLWILWENRKKYSQLMN</sequence>
<dbReference type="GO" id="GO:0016020">
    <property type="term" value="C:membrane"/>
    <property type="evidence" value="ECO:0007669"/>
    <property type="project" value="UniProtKB-SubCell"/>
</dbReference>
<dbReference type="EMBL" id="PTPZ01000005">
    <property type="protein sequence ID" value="PPZ91217.1"/>
    <property type="molecule type" value="Genomic_DNA"/>
</dbReference>
<evidence type="ECO:0000313" key="7">
    <source>
        <dbReference type="Proteomes" id="UP000238565"/>
    </source>
</evidence>
<keyword evidence="4 5" id="KW-0472">Membrane</keyword>